<keyword evidence="2" id="KW-1133">Transmembrane helix</keyword>
<evidence type="ECO:0000313" key="4">
    <source>
        <dbReference type="Proteomes" id="UP000222542"/>
    </source>
</evidence>
<keyword evidence="4" id="KW-1185">Reference proteome</keyword>
<organism evidence="3 4">
    <name type="scientific">Capsicum annuum</name>
    <name type="common">Capsicum pepper</name>
    <dbReference type="NCBI Taxonomy" id="4072"/>
    <lineage>
        <taxon>Eukaryota</taxon>
        <taxon>Viridiplantae</taxon>
        <taxon>Streptophyta</taxon>
        <taxon>Embryophyta</taxon>
        <taxon>Tracheophyta</taxon>
        <taxon>Spermatophyta</taxon>
        <taxon>Magnoliopsida</taxon>
        <taxon>eudicotyledons</taxon>
        <taxon>Gunneridae</taxon>
        <taxon>Pentapetalae</taxon>
        <taxon>asterids</taxon>
        <taxon>lamiids</taxon>
        <taxon>Solanales</taxon>
        <taxon>Solanaceae</taxon>
        <taxon>Solanoideae</taxon>
        <taxon>Capsiceae</taxon>
        <taxon>Capsicum</taxon>
    </lineage>
</organism>
<dbReference type="STRING" id="4072.A0A2G2YSN4"/>
<gene>
    <name evidence="3" type="ORF">T459_23541</name>
</gene>
<feature type="region of interest" description="Disordered" evidence="1">
    <location>
        <begin position="24"/>
        <end position="47"/>
    </location>
</feature>
<accession>A0A2G2YSN4</accession>
<dbReference type="EMBL" id="AYRZ02000009">
    <property type="protein sequence ID" value="PHT72756.1"/>
    <property type="molecule type" value="Genomic_DNA"/>
</dbReference>
<dbReference type="SMR" id="A0A2G2YSN4"/>
<evidence type="ECO:0000256" key="2">
    <source>
        <dbReference type="SAM" id="Phobius"/>
    </source>
</evidence>
<dbReference type="Proteomes" id="UP000222542">
    <property type="component" value="Unassembled WGS sequence"/>
</dbReference>
<proteinExistence type="predicted"/>
<evidence type="ECO:0000313" key="3">
    <source>
        <dbReference type="EMBL" id="PHT72756.1"/>
    </source>
</evidence>
<keyword evidence="2" id="KW-0812">Transmembrane</keyword>
<feature type="compositionally biased region" description="Basic and acidic residues" evidence="1">
    <location>
        <begin position="98"/>
        <end position="112"/>
    </location>
</feature>
<reference evidence="3 4" key="2">
    <citation type="journal article" date="2017" name="Genome Biol.">
        <title>New reference genome sequences of hot pepper reveal the massive evolution of plant disease-resistance genes by retroduplication.</title>
        <authorList>
            <person name="Kim S."/>
            <person name="Park J."/>
            <person name="Yeom S.I."/>
            <person name="Kim Y.M."/>
            <person name="Seo E."/>
            <person name="Kim K.T."/>
            <person name="Kim M.S."/>
            <person name="Lee J.M."/>
            <person name="Cheong K."/>
            <person name="Shin H.S."/>
            <person name="Kim S.B."/>
            <person name="Han K."/>
            <person name="Lee J."/>
            <person name="Park M."/>
            <person name="Lee H.A."/>
            <person name="Lee H.Y."/>
            <person name="Lee Y."/>
            <person name="Oh S."/>
            <person name="Lee J.H."/>
            <person name="Choi E."/>
            <person name="Choi E."/>
            <person name="Lee S.E."/>
            <person name="Jeon J."/>
            <person name="Kim H."/>
            <person name="Choi G."/>
            <person name="Song H."/>
            <person name="Lee J."/>
            <person name="Lee S.C."/>
            <person name="Kwon J.K."/>
            <person name="Lee H.Y."/>
            <person name="Koo N."/>
            <person name="Hong Y."/>
            <person name="Kim R.W."/>
            <person name="Kang W.H."/>
            <person name="Huh J.H."/>
            <person name="Kang B.C."/>
            <person name="Yang T.J."/>
            <person name="Lee Y.H."/>
            <person name="Bennetzen J.L."/>
            <person name="Choi D."/>
        </authorList>
    </citation>
    <scope>NUCLEOTIDE SEQUENCE [LARGE SCALE GENOMIC DNA]</scope>
    <source>
        <strain evidence="4">cv. CM334</strain>
    </source>
</reference>
<evidence type="ECO:0000256" key="1">
    <source>
        <dbReference type="SAM" id="MobiDB-lite"/>
    </source>
</evidence>
<comment type="caution">
    <text evidence="3">The sequence shown here is derived from an EMBL/GenBank/DDBJ whole genome shotgun (WGS) entry which is preliminary data.</text>
</comment>
<reference evidence="3 4" key="1">
    <citation type="journal article" date="2014" name="Nat. Genet.">
        <title>Genome sequence of the hot pepper provides insights into the evolution of pungency in Capsicum species.</title>
        <authorList>
            <person name="Kim S."/>
            <person name="Park M."/>
            <person name="Yeom S.I."/>
            <person name="Kim Y.M."/>
            <person name="Lee J.M."/>
            <person name="Lee H.A."/>
            <person name="Seo E."/>
            <person name="Choi J."/>
            <person name="Cheong K."/>
            <person name="Kim K.T."/>
            <person name="Jung K."/>
            <person name="Lee G.W."/>
            <person name="Oh S.K."/>
            <person name="Bae C."/>
            <person name="Kim S.B."/>
            <person name="Lee H.Y."/>
            <person name="Kim S.Y."/>
            <person name="Kim M.S."/>
            <person name="Kang B.C."/>
            <person name="Jo Y.D."/>
            <person name="Yang H.B."/>
            <person name="Jeong H.J."/>
            <person name="Kang W.H."/>
            <person name="Kwon J.K."/>
            <person name="Shin C."/>
            <person name="Lim J.Y."/>
            <person name="Park J.H."/>
            <person name="Huh J.H."/>
            <person name="Kim J.S."/>
            <person name="Kim B.D."/>
            <person name="Cohen O."/>
            <person name="Paran I."/>
            <person name="Suh M.C."/>
            <person name="Lee S.B."/>
            <person name="Kim Y.K."/>
            <person name="Shin Y."/>
            <person name="Noh S.J."/>
            <person name="Park J."/>
            <person name="Seo Y.S."/>
            <person name="Kwon S.Y."/>
            <person name="Kim H.A."/>
            <person name="Park J.M."/>
            <person name="Kim H.J."/>
            <person name="Choi S.B."/>
            <person name="Bosland P.W."/>
            <person name="Reeves G."/>
            <person name="Jo S.H."/>
            <person name="Lee B.W."/>
            <person name="Cho H.T."/>
            <person name="Choi H.S."/>
            <person name="Lee M.S."/>
            <person name="Yu Y."/>
            <person name="Do Choi Y."/>
            <person name="Park B.S."/>
            <person name="van Deynze A."/>
            <person name="Ashrafi H."/>
            <person name="Hill T."/>
            <person name="Kim W.T."/>
            <person name="Pai H.S."/>
            <person name="Ahn H.K."/>
            <person name="Yeam I."/>
            <person name="Giovannoni J.J."/>
            <person name="Rose J.K."/>
            <person name="Sorensen I."/>
            <person name="Lee S.J."/>
            <person name="Kim R.W."/>
            <person name="Choi I.Y."/>
            <person name="Choi B.S."/>
            <person name="Lim J.S."/>
            <person name="Lee Y.H."/>
            <person name="Choi D."/>
        </authorList>
    </citation>
    <scope>NUCLEOTIDE SEQUENCE [LARGE SCALE GENOMIC DNA]</scope>
    <source>
        <strain evidence="4">cv. CM334</strain>
    </source>
</reference>
<name>A0A2G2YSN4_CAPAN</name>
<sequence length="112" mass="12491">MDDIVILVILPLHFYLLIVAIRGSSGNFSSPYGTTNRAESRLENSGCSTLTRSATESFLISPGMLDKERKEAKSKDESLKKLEESLHNLTSKANGQEHVNKTQQDKIKELKI</sequence>
<protein>
    <submittedName>
        <fullName evidence="3">Uncharacterized protein</fullName>
    </submittedName>
</protein>
<keyword evidence="2" id="KW-0472">Membrane</keyword>
<feature type="region of interest" description="Disordered" evidence="1">
    <location>
        <begin position="89"/>
        <end position="112"/>
    </location>
</feature>
<dbReference type="AlphaFoldDB" id="A0A2G2YSN4"/>
<dbReference type="Gramene" id="PHT72756">
    <property type="protein sequence ID" value="PHT72756"/>
    <property type="gene ID" value="T459_23541"/>
</dbReference>
<feature type="transmembrane region" description="Helical" evidence="2">
    <location>
        <begin position="6"/>
        <end position="23"/>
    </location>
</feature>